<evidence type="ECO:0000256" key="2">
    <source>
        <dbReference type="ARBA" id="ARBA00022670"/>
    </source>
</evidence>
<dbReference type="Proteomes" id="UP000799439">
    <property type="component" value="Unassembled WGS sequence"/>
</dbReference>
<evidence type="ECO:0000313" key="10">
    <source>
        <dbReference type="Proteomes" id="UP000799439"/>
    </source>
</evidence>
<evidence type="ECO:0000256" key="3">
    <source>
        <dbReference type="ARBA" id="ARBA00022729"/>
    </source>
</evidence>
<dbReference type="GO" id="GO:0006508">
    <property type="term" value="P:proteolysis"/>
    <property type="evidence" value="ECO:0007669"/>
    <property type="project" value="UniProtKB-KW"/>
</dbReference>
<evidence type="ECO:0000256" key="1">
    <source>
        <dbReference type="ARBA" id="ARBA00011073"/>
    </source>
</evidence>
<dbReference type="OrthoDB" id="531541at2759"/>
<evidence type="ECO:0000259" key="8">
    <source>
        <dbReference type="Pfam" id="PF05922"/>
    </source>
</evidence>
<organism evidence="9 10">
    <name type="scientific">Myriangium duriaei CBS 260.36</name>
    <dbReference type="NCBI Taxonomy" id="1168546"/>
    <lineage>
        <taxon>Eukaryota</taxon>
        <taxon>Fungi</taxon>
        <taxon>Dikarya</taxon>
        <taxon>Ascomycota</taxon>
        <taxon>Pezizomycotina</taxon>
        <taxon>Dothideomycetes</taxon>
        <taxon>Dothideomycetidae</taxon>
        <taxon>Myriangiales</taxon>
        <taxon>Myriangiaceae</taxon>
        <taxon>Myriangium</taxon>
    </lineage>
</organism>
<keyword evidence="10" id="KW-1185">Reference proteome</keyword>
<reference evidence="9" key="1">
    <citation type="journal article" date="2020" name="Stud. Mycol.">
        <title>101 Dothideomycetes genomes: a test case for predicting lifestyles and emergence of pathogens.</title>
        <authorList>
            <person name="Haridas S."/>
            <person name="Albert R."/>
            <person name="Binder M."/>
            <person name="Bloem J."/>
            <person name="Labutti K."/>
            <person name="Salamov A."/>
            <person name="Andreopoulos B."/>
            <person name="Baker S."/>
            <person name="Barry K."/>
            <person name="Bills G."/>
            <person name="Bluhm B."/>
            <person name="Cannon C."/>
            <person name="Castanera R."/>
            <person name="Culley D."/>
            <person name="Daum C."/>
            <person name="Ezra D."/>
            <person name="Gonzalez J."/>
            <person name="Henrissat B."/>
            <person name="Kuo A."/>
            <person name="Liang C."/>
            <person name="Lipzen A."/>
            <person name="Lutzoni F."/>
            <person name="Magnuson J."/>
            <person name="Mondo S."/>
            <person name="Nolan M."/>
            <person name="Ohm R."/>
            <person name="Pangilinan J."/>
            <person name="Park H.-J."/>
            <person name="Ramirez L."/>
            <person name="Alfaro M."/>
            <person name="Sun H."/>
            <person name="Tritt A."/>
            <person name="Yoshinaga Y."/>
            <person name="Zwiers L.-H."/>
            <person name="Turgeon B."/>
            <person name="Goodwin S."/>
            <person name="Spatafora J."/>
            <person name="Crous P."/>
            <person name="Grigoriev I."/>
        </authorList>
    </citation>
    <scope>NUCLEOTIDE SEQUENCE</scope>
    <source>
        <strain evidence="9">CBS 260.36</strain>
    </source>
</reference>
<dbReference type="EMBL" id="ML996084">
    <property type="protein sequence ID" value="KAF2154378.1"/>
    <property type="molecule type" value="Genomic_DNA"/>
</dbReference>
<dbReference type="Gene3D" id="3.40.50.200">
    <property type="entry name" value="Peptidase S8/S53 domain"/>
    <property type="match status" value="1"/>
</dbReference>
<dbReference type="InterPro" id="IPR036852">
    <property type="entry name" value="Peptidase_S8/S53_dom_sf"/>
</dbReference>
<dbReference type="SUPFAM" id="SSF54897">
    <property type="entry name" value="Protease propeptides/inhibitors"/>
    <property type="match status" value="1"/>
</dbReference>
<evidence type="ECO:0000256" key="4">
    <source>
        <dbReference type="ARBA" id="ARBA00022801"/>
    </source>
</evidence>
<gene>
    <name evidence="9" type="ORF">K461DRAFT_239897</name>
</gene>
<feature type="domain" description="Peptidase S8/S53" evidence="7">
    <location>
        <begin position="115"/>
        <end position="323"/>
    </location>
</feature>
<comment type="similarity">
    <text evidence="1 6">Belongs to the peptidase S8 family.</text>
</comment>
<feature type="domain" description="Inhibitor I9" evidence="8">
    <location>
        <begin position="20"/>
        <end position="64"/>
    </location>
</feature>
<dbReference type="Gene3D" id="3.30.70.80">
    <property type="entry name" value="Peptidase S8 propeptide/proteinase inhibitor I9"/>
    <property type="match status" value="1"/>
</dbReference>
<evidence type="ECO:0000313" key="9">
    <source>
        <dbReference type="EMBL" id="KAF2154378.1"/>
    </source>
</evidence>
<dbReference type="AlphaFoldDB" id="A0A9P4MIN0"/>
<evidence type="ECO:0000256" key="6">
    <source>
        <dbReference type="PROSITE-ProRule" id="PRU01240"/>
    </source>
</evidence>
<dbReference type="InterPro" id="IPR037045">
    <property type="entry name" value="S8pro/Inhibitor_I9_sf"/>
</dbReference>
<accession>A0A9P4MIN0</accession>
<dbReference type="InterPro" id="IPR034193">
    <property type="entry name" value="PCSK9_ProteinaseK-like"/>
</dbReference>
<dbReference type="InterPro" id="IPR050131">
    <property type="entry name" value="Peptidase_S8_subtilisin-like"/>
</dbReference>
<dbReference type="InterPro" id="IPR000209">
    <property type="entry name" value="Peptidase_S8/S53_dom"/>
</dbReference>
<dbReference type="CDD" id="cd04077">
    <property type="entry name" value="Peptidases_S8_PCSK9_ProteinaseK_like"/>
    <property type="match status" value="1"/>
</dbReference>
<comment type="caution">
    <text evidence="9">The sequence shown here is derived from an EMBL/GenBank/DDBJ whole genome shotgun (WGS) entry which is preliminary data.</text>
</comment>
<evidence type="ECO:0000259" key="7">
    <source>
        <dbReference type="Pfam" id="PF00082"/>
    </source>
</evidence>
<evidence type="ECO:0000256" key="5">
    <source>
        <dbReference type="ARBA" id="ARBA00022825"/>
    </source>
</evidence>
<dbReference type="SUPFAM" id="SSF52743">
    <property type="entry name" value="Subtilisin-like"/>
    <property type="match status" value="1"/>
</dbReference>
<keyword evidence="4" id="KW-0378">Hydrolase</keyword>
<dbReference type="GO" id="GO:0005576">
    <property type="term" value="C:extracellular region"/>
    <property type="evidence" value="ECO:0007669"/>
    <property type="project" value="UniProtKB-ARBA"/>
</dbReference>
<dbReference type="Pfam" id="PF00082">
    <property type="entry name" value="Peptidase_S8"/>
    <property type="match status" value="1"/>
</dbReference>
<comment type="caution">
    <text evidence="6">Lacks conserved residue(s) required for the propagation of feature annotation.</text>
</comment>
<sequence>MIKHLSFIQDLCGSDKILTHSSFRGVTRNYSIGNFQGYAGHFDKSTIEQLQKHKDVNLIETDKIAEPRDVHIERRDIIGTREAEWGLRQISHRRAEDTGYYYYDTTAGRGTYGYVVDTGIDTKHGQFIGRASMGYNALGSCCKPKPFTDTDGQGTLVAGIIGGQRYGVARNCNLIAVKVAKDLNVVTSKLLDGYDWAVRDIIRKRRQSTAAIIISFTIPFSEALNNAVENAYRQGVTTVVPAGDQATDSSSMSPASAQGAITVAASNSARRPAPFSNYGQAVDLFAPGVNVRSTFIGRPTATATRSGTVFAAAHVAGLVLYFKRLAHLPDARVTKGHVVGFATPGLIRSPGRTPNLFAYNGCGR</sequence>
<proteinExistence type="inferred from homology"/>
<dbReference type="PANTHER" id="PTHR43806">
    <property type="entry name" value="PEPTIDASE S8"/>
    <property type="match status" value="1"/>
</dbReference>
<keyword evidence="3" id="KW-0732">Signal</keyword>
<dbReference type="InterPro" id="IPR015500">
    <property type="entry name" value="Peptidase_S8_subtilisin-rel"/>
</dbReference>
<dbReference type="PANTHER" id="PTHR43806:SF58">
    <property type="entry name" value="ALKALINE PROTEASE 1-RELATED"/>
    <property type="match status" value="1"/>
</dbReference>
<dbReference type="Pfam" id="PF05922">
    <property type="entry name" value="Inhibitor_I9"/>
    <property type="match status" value="1"/>
</dbReference>
<dbReference type="PROSITE" id="PS51892">
    <property type="entry name" value="SUBTILASE"/>
    <property type="match status" value="1"/>
</dbReference>
<dbReference type="InterPro" id="IPR010259">
    <property type="entry name" value="S8pro/Inhibitor_I9"/>
</dbReference>
<keyword evidence="2 9" id="KW-0645">Protease</keyword>
<name>A0A9P4MIN0_9PEZI</name>
<dbReference type="PRINTS" id="PR00723">
    <property type="entry name" value="SUBTILISIN"/>
</dbReference>
<protein>
    <submittedName>
        <fullName evidence="9">Alkaline protease</fullName>
    </submittedName>
</protein>
<dbReference type="GO" id="GO:0004252">
    <property type="term" value="F:serine-type endopeptidase activity"/>
    <property type="evidence" value="ECO:0007669"/>
    <property type="project" value="InterPro"/>
</dbReference>
<keyword evidence="5" id="KW-0720">Serine protease</keyword>